<organism evidence="2 3">
    <name type="scientific">Puccinia coronata f. sp. avenae</name>
    <dbReference type="NCBI Taxonomy" id="200324"/>
    <lineage>
        <taxon>Eukaryota</taxon>
        <taxon>Fungi</taxon>
        <taxon>Dikarya</taxon>
        <taxon>Basidiomycota</taxon>
        <taxon>Pucciniomycotina</taxon>
        <taxon>Pucciniomycetes</taxon>
        <taxon>Pucciniales</taxon>
        <taxon>Pucciniaceae</taxon>
        <taxon>Puccinia</taxon>
    </lineage>
</organism>
<dbReference type="AlphaFoldDB" id="A0A2N5VR33"/>
<feature type="compositionally biased region" description="Basic residues" evidence="1">
    <location>
        <begin position="1"/>
        <end position="14"/>
    </location>
</feature>
<evidence type="ECO:0008006" key="4">
    <source>
        <dbReference type="Google" id="ProtNLM"/>
    </source>
</evidence>
<feature type="region of interest" description="Disordered" evidence="1">
    <location>
        <begin position="1"/>
        <end position="25"/>
    </location>
</feature>
<evidence type="ECO:0000256" key="1">
    <source>
        <dbReference type="SAM" id="MobiDB-lite"/>
    </source>
</evidence>
<reference evidence="2 3" key="1">
    <citation type="submission" date="2017-11" db="EMBL/GenBank/DDBJ databases">
        <title>De novo assembly and phasing of dikaryotic genomes from two isolates of Puccinia coronata f. sp. avenae, the causal agent of oat crown rust.</title>
        <authorList>
            <person name="Miller M.E."/>
            <person name="Zhang Y."/>
            <person name="Omidvar V."/>
            <person name="Sperschneider J."/>
            <person name="Schwessinger B."/>
            <person name="Raley C."/>
            <person name="Palmer J.M."/>
            <person name="Garnica D."/>
            <person name="Upadhyaya N."/>
            <person name="Rathjen J."/>
            <person name="Taylor J.M."/>
            <person name="Park R.F."/>
            <person name="Dodds P.N."/>
            <person name="Hirsch C.D."/>
            <person name="Kianian S.F."/>
            <person name="Figueroa M."/>
        </authorList>
    </citation>
    <scope>NUCLEOTIDE SEQUENCE [LARGE SCALE GENOMIC DNA]</scope>
    <source>
        <strain evidence="2">12SD80</strain>
    </source>
</reference>
<dbReference type="Proteomes" id="UP000235392">
    <property type="component" value="Unassembled WGS sequence"/>
</dbReference>
<comment type="caution">
    <text evidence="2">The sequence shown here is derived from an EMBL/GenBank/DDBJ whole genome shotgun (WGS) entry which is preliminary data.</text>
</comment>
<accession>A0A2N5VR33</accession>
<dbReference type="PANTHER" id="PTHR33096">
    <property type="entry name" value="CXC2 DOMAIN-CONTAINING PROTEIN"/>
    <property type="match status" value="1"/>
</dbReference>
<dbReference type="PANTHER" id="PTHR33096:SF1">
    <property type="entry name" value="CXC1-LIKE CYSTEINE CLUSTER ASSOCIATED WITH KDZ TRANSPOSASES DOMAIN-CONTAINING PROTEIN"/>
    <property type="match status" value="1"/>
</dbReference>
<sequence length="554" mass="64470">MPRIRRIARSHRGNRTQQLRQDRHAKDYSDEIKRLRNAQRRARLDDEENNVGYPGNDFLDNQYDSGYFSDDNLEDKDMITTSQWVRLDVESPDEIDAKVQTGYNQYVQLAKHLNWDQIISQLHAVYMIQKHRTDNWTSQNTYDSFVKCRCYTHSNWPVDLIDVYGALAHQLKYHNHWGIKRLLQRHLVTLAILLPLWELPNPSSSSGRNYTEAYFKKQWKLQRKFKSQQATSDEKEKKDLVALYKKEATLHQLRICLINPQAYLCTADEVNCLRENIEQMSEEVAIETIRLGIDLPTVDVEEQKLRLLLWDSKSELYVQAVHLHAERHPIDDAQRRGSRLGTELKEKIFKAIQARKPAIVKLLNVFNHNYQAYKEQFPNQEMCIVDPFPLTYKAFSAMPLDHVFWNNGLYYHLQAPWATNTDVFTGINCVLILSRIQEEFELLAQELPRGVGWAINLYNMLSNCIAEIETEEWSGDVVWLWSRCQPSSHQSNSLLMQWLEMNAKIVSNKQNALPSLDAVDEGLEDVILEVGFDDGKEANDGWIGEDGAGDEEVS</sequence>
<evidence type="ECO:0000313" key="3">
    <source>
        <dbReference type="Proteomes" id="UP000235392"/>
    </source>
</evidence>
<evidence type="ECO:0000313" key="2">
    <source>
        <dbReference type="EMBL" id="PLW52447.1"/>
    </source>
</evidence>
<name>A0A2N5VR33_9BASI</name>
<dbReference type="EMBL" id="PGCI01000001">
    <property type="protein sequence ID" value="PLW52447.1"/>
    <property type="molecule type" value="Genomic_DNA"/>
</dbReference>
<gene>
    <name evidence="2" type="ORF">PCASD_00125</name>
</gene>
<protein>
    <recommendedName>
        <fullName evidence="4">CxC1-like cysteine cluster associated with KDZ transposases domain-containing protein</fullName>
    </recommendedName>
</protein>
<proteinExistence type="predicted"/>